<evidence type="ECO:0008006" key="3">
    <source>
        <dbReference type="Google" id="ProtNLM"/>
    </source>
</evidence>
<reference evidence="1 2" key="1">
    <citation type="journal article" date="2019" name="Int. J. Syst. Evol. Microbiol.">
        <title>The Global Catalogue of Microorganisms (GCM) 10K type strain sequencing project: providing services to taxonomists for standard genome sequencing and annotation.</title>
        <authorList>
            <consortium name="The Broad Institute Genomics Platform"/>
            <consortium name="The Broad Institute Genome Sequencing Center for Infectious Disease"/>
            <person name="Wu L."/>
            <person name="Ma J."/>
        </authorList>
    </citation>
    <scope>NUCLEOTIDE SEQUENCE [LARGE SCALE GENOMIC DNA]</scope>
    <source>
        <strain evidence="1 2">JCM 16343</strain>
    </source>
</reference>
<protein>
    <recommendedName>
        <fullName evidence="3">DUF4377 domain-containing protein</fullName>
    </recommendedName>
</protein>
<sequence>MGTSIGLSGCQLLSGYQTIEQKPTKTWAVDVPSTAGEVSLTCAGTYHCEFTQIDKTLVVSTDTHVPMATIEAPRSDAGSNMSTLSSPYAVKATLASASGLPPLNNYYVRMLPKKREVHVNFYPEPNLNYTERFAMIHEFTQPGVYQLKAYRQATKASSGSLLDSASPEPLCIDLVHQNQVLRHFCQDMHPEHQGEFIETRVHALDQLHEHTHS</sequence>
<organism evidence="1 2">
    <name type="scientific">Psychrobacter aestuarii</name>
    <dbReference type="NCBI Taxonomy" id="556327"/>
    <lineage>
        <taxon>Bacteria</taxon>
        <taxon>Pseudomonadati</taxon>
        <taxon>Pseudomonadota</taxon>
        <taxon>Gammaproteobacteria</taxon>
        <taxon>Moraxellales</taxon>
        <taxon>Moraxellaceae</taxon>
        <taxon>Psychrobacter</taxon>
    </lineage>
</organism>
<comment type="caution">
    <text evidence="1">The sequence shown here is derived from an EMBL/GenBank/DDBJ whole genome shotgun (WGS) entry which is preliminary data.</text>
</comment>
<gene>
    <name evidence="1" type="ORF">GCM10009129_06980</name>
</gene>
<proteinExistence type="predicted"/>
<dbReference type="Proteomes" id="UP001501787">
    <property type="component" value="Unassembled WGS sequence"/>
</dbReference>
<evidence type="ECO:0000313" key="2">
    <source>
        <dbReference type="Proteomes" id="UP001501787"/>
    </source>
</evidence>
<accession>A0ABN0VMW6</accession>
<evidence type="ECO:0000313" key="1">
    <source>
        <dbReference type="EMBL" id="GAA0312243.1"/>
    </source>
</evidence>
<dbReference type="RefSeq" id="WP_227691410.1">
    <property type="nucleotide sequence ID" value="NZ_BAAAFR010000001.1"/>
</dbReference>
<keyword evidence="2" id="KW-1185">Reference proteome</keyword>
<dbReference type="EMBL" id="BAAAFR010000001">
    <property type="protein sequence ID" value="GAA0312243.1"/>
    <property type="molecule type" value="Genomic_DNA"/>
</dbReference>
<name>A0ABN0VMW6_9GAMM</name>